<feature type="domain" description="MobA/MobL protein" evidence="3">
    <location>
        <begin position="63"/>
        <end position="258"/>
    </location>
</feature>
<comment type="caution">
    <text evidence="4">The sequence shown here is derived from an EMBL/GenBank/DDBJ whole genome shotgun (WGS) entry which is preliminary data.</text>
</comment>
<organism evidence="4 5">
    <name type="scientific">Legionella cherrii</name>
    <dbReference type="NCBI Taxonomy" id="28084"/>
    <lineage>
        <taxon>Bacteria</taxon>
        <taxon>Pseudomonadati</taxon>
        <taxon>Pseudomonadota</taxon>
        <taxon>Gammaproteobacteria</taxon>
        <taxon>Legionellales</taxon>
        <taxon>Legionellaceae</taxon>
        <taxon>Legionella</taxon>
    </lineage>
</organism>
<evidence type="ECO:0000256" key="1">
    <source>
        <dbReference type="ARBA" id="ARBA00010873"/>
    </source>
</evidence>
<protein>
    <submittedName>
        <fullName evidence="4">Conjugal transfer protein TraA</fullName>
    </submittedName>
</protein>
<dbReference type="PATRIC" id="fig|28084.5.peg.854"/>
<evidence type="ECO:0000313" key="5">
    <source>
        <dbReference type="Proteomes" id="UP000054921"/>
    </source>
</evidence>
<comment type="similarity">
    <text evidence="1">Belongs to the MobA/MobL family.</text>
</comment>
<dbReference type="CDD" id="cd18809">
    <property type="entry name" value="SF1_C_RecD"/>
    <property type="match status" value="1"/>
</dbReference>
<dbReference type="InterPro" id="IPR027417">
    <property type="entry name" value="P-loop_NTPase"/>
</dbReference>
<dbReference type="PANTHER" id="PTHR47642:SF5">
    <property type="entry name" value="ATP-DEPENDENT DNA HELICASE"/>
    <property type="match status" value="1"/>
</dbReference>
<accession>A0A0W0SE48</accession>
<name>A0A0W0SE48_9GAMM</name>
<reference evidence="4 5" key="1">
    <citation type="submission" date="2015-11" db="EMBL/GenBank/DDBJ databases">
        <title>Genomic analysis of 38 Legionella species identifies large and diverse effector repertoires.</title>
        <authorList>
            <person name="Burstein D."/>
            <person name="Amaro F."/>
            <person name="Zusman T."/>
            <person name="Lifshitz Z."/>
            <person name="Cohen O."/>
            <person name="Gilbert J.A."/>
            <person name="Pupko T."/>
            <person name="Shuman H.A."/>
            <person name="Segal G."/>
        </authorList>
    </citation>
    <scope>NUCLEOTIDE SEQUENCE [LARGE SCALE GENOMIC DNA]</scope>
    <source>
        <strain evidence="4 5">ORW</strain>
    </source>
</reference>
<keyword evidence="2" id="KW-0184">Conjugation</keyword>
<dbReference type="SUPFAM" id="SSF52540">
    <property type="entry name" value="P-loop containing nucleoside triphosphate hydrolases"/>
    <property type="match status" value="2"/>
</dbReference>
<proteinExistence type="inferred from homology"/>
<dbReference type="Gene3D" id="3.30.930.30">
    <property type="match status" value="1"/>
</dbReference>
<dbReference type="CDD" id="cd17933">
    <property type="entry name" value="DEXSc_RecD-like"/>
    <property type="match status" value="1"/>
</dbReference>
<dbReference type="Pfam" id="PF03389">
    <property type="entry name" value="MobA_MobL"/>
    <property type="match status" value="1"/>
</dbReference>
<dbReference type="STRING" id="28084.Lche_0795"/>
<dbReference type="InterPro" id="IPR005053">
    <property type="entry name" value="MobA_MobL"/>
</dbReference>
<dbReference type="EMBL" id="LNXW01000011">
    <property type="protein sequence ID" value="KTC81754.1"/>
    <property type="molecule type" value="Genomic_DNA"/>
</dbReference>
<dbReference type="NCBIfam" id="NF041496">
    <property type="entry name" value="MobQ"/>
    <property type="match status" value="1"/>
</dbReference>
<dbReference type="InterPro" id="IPR014136">
    <property type="entry name" value="TraA_Ti"/>
</dbReference>
<dbReference type="Gene3D" id="2.30.30.940">
    <property type="match status" value="1"/>
</dbReference>
<evidence type="ECO:0000313" key="4">
    <source>
        <dbReference type="EMBL" id="KTC81754.1"/>
    </source>
</evidence>
<sequence length="935" mass="106583">MERSDPNAALATEVRAYTLRCNVRFGILKFIKGAKQELKSPKWYRDMAIYRFSAQIISRSQGRSIIAASAYRSGEELVDERTGVIHDFTDKSEVVHKEIFLPPNAPEWMSNRSDLWNAVERSEKRKDAQLAREVQLALPRELSIEQNIELVREFVRNEFVARGMVADVCLHNPKDDDGLYQPHAHVLLSLRQAQEEGFGLKERSWNDNALLEHWREEWANCENRHLALHGIDQKVDHRSYKEQGIALEPQYKIGPKDAQERMARLADHQRIARENGQLIFEQPEIALDAITRCQSTFTHQDLARFINRHTENAAQFNLVFERVKLSSELVYLGLDKDGKQRFSTQNMLHIESSMMHQSDMLHHRLGHEVCEKTVLLAQSSRTLSEEQESALCYLTQSGDLKSLLGYAGTGKSYLLGAAREIWEQSGYRVHGAALSGIAALNLRDSSGIESRTIASLFYRLDKGMFHFTSRDILVVDEAGMLGSRTMERLTREVAQAGAKLVLVGDWQQLQAIEAGASFRAIAENYQYVELNQIRRQTTPWQVDASLDLAQGAVDKALLAYDAHDHVHRFISTHDAKHALIEQWNDVRIASPSDSQIILAYTRKDVKELNEMARVMKRKDGQLGEDVVFNMERGERAFAVNDRVYFLKREDSLSVINGTLGTIQGINAKSGIITVALDGDDLKTKPQIVQVNTNYYKQMEHGYAATVYKAQGVTVDRAYVLPTAHYDAHSTYVAMTRHRNSCDVFVSREIFAYDKALIQALSRNRAKDITLDYTQMQGEFARQRGLILDKSPTLSISSKEHFKTSERSLESLLNQVMGRDLQKEQQKLDAFEQLCLKENPNQVLHIADSLLSIAERQAKSLARSFEPYSKALAQNRLSSEQKDELVRLMGQLPGDSQLMNAFKKDYPEFAKQAEHFIKMNEQHVQRTRAIDKELDI</sequence>
<gene>
    <name evidence="4" type="primary">traA_1</name>
    <name evidence="4" type="ORF">Lche_0795</name>
</gene>
<dbReference type="InterPro" id="IPR051055">
    <property type="entry name" value="PIF1_helicase"/>
</dbReference>
<dbReference type="Gene3D" id="3.40.50.300">
    <property type="entry name" value="P-loop containing nucleotide triphosphate hydrolases"/>
    <property type="match status" value="2"/>
</dbReference>
<dbReference type="Proteomes" id="UP000054921">
    <property type="component" value="Unassembled WGS sequence"/>
</dbReference>
<dbReference type="Pfam" id="PF13604">
    <property type="entry name" value="AAA_30"/>
    <property type="match status" value="1"/>
</dbReference>
<evidence type="ECO:0000259" key="3">
    <source>
        <dbReference type="Pfam" id="PF03389"/>
    </source>
</evidence>
<dbReference type="NCBIfam" id="TIGR02768">
    <property type="entry name" value="TraA_Ti"/>
    <property type="match status" value="1"/>
</dbReference>
<dbReference type="PANTHER" id="PTHR47642">
    <property type="entry name" value="ATP-DEPENDENT DNA HELICASE"/>
    <property type="match status" value="1"/>
</dbReference>
<evidence type="ECO:0000256" key="2">
    <source>
        <dbReference type="ARBA" id="ARBA00022971"/>
    </source>
</evidence>
<dbReference type="AlphaFoldDB" id="A0A0W0SE48"/>